<dbReference type="PRINTS" id="PR00344">
    <property type="entry name" value="BCTRLSENSOR"/>
</dbReference>
<name>A0A7K1XVB8_9SPHI</name>
<evidence type="ECO:0000313" key="7">
    <source>
        <dbReference type="Proteomes" id="UP000451233"/>
    </source>
</evidence>
<dbReference type="EC" id="2.7.13.3" evidence="2"/>
<dbReference type="InterPro" id="IPR003594">
    <property type="entry name" value="HATPase_dom"/>
</dbReference>
<dbReference type="PROSITE" id="PS50113">
    <property type="entry name" value="PAC"/>
    <property type="match status" value="1"/>
</dbReference>
<dbReference type="SUPFAM" id="SSF55874">
    <property type="entry name" value="ATPase domain of HSP90 chaperone/DNA topoisomerase II/histidine kinase"/>
    <property type="match status" value="1"/>
</dbReference>
<dbReference type="CDD" id="cd00130">
    <property type="entry name" value="PAS"/>
    <property type="match status" value="1"/>
</dbReference>
<keyword evidence="6" id="KW-0808">Transferase</keyword>
<evidence type="ECO:0000259" key="4">
    <source>
        <dbReference type="PROSITE" id="PS50109"/>
    </source>
</evidence>
<proteinExistence type="predicted"/>
<dbReference type="GO" id="GO:0000155">
    <property type="term" value="F:phosphorelay sensor kinase activity"/>
    <property type="evidence" value="ECO:0007669"/>
    <property type="project" value="InterPro"/>
</dbReference>
<evidence type="ECO:0000259" key="5">
    <source>
        <dbReference type="PROSITE" id="PS50113"/>
    </source>
</evidence>
<organism evidence="6 7">
    <name type="scientific">Hufsiella ginkgonis</name>
    <dbReference type="NCBI Taxonomy" id="2695274"/>
    <lineage>
        <taxon>Bacteria</taxon>
        <taxon>Pseudomonadati</taxon>
        <taxon>Bacteroidota</taxon>
        <taxon>Sphingobacteriia</taxon>
        <taxon>Sphingobacteriales</taxon>
        <taxon>Sphingobacteriaceae</taxon>
        <taxon>Hufsiella</taxon>
    </lineage>
</organism>
<dbReference type="Gene3D" id="1.10.287.130">
    <property type="match status" value="1"/>
</dbReference>
<dbReference type="AlphaFoldDB" id="A0A7K1XVB8"/>
<dbReference type="InterPro" id="IPR036097">
    <property type="entry name" value="HisK_dim/P_sf"/>
</dbReference>
<dbReference type="InterPro" id="IPR035965">
    <property type="entry name" value="PAS-like_dom_sf"/>
</dbReference>
<keyword evidence="3" id="KW-0597">Phosphoprotein</keyword>
<dbReference type="Pfam" id="PF02518">
    <property type="entry name" value="HATPase_c"/>
    <property type="match status" value="1"/>
</dbReference>
<dbReference type="SUPFAM" id="SSF55785">
    <property type="entry name" value="PYP-like sensor domain (PAS domain)"/>
    <property type="match status" value="1"/>
</dbReference>
<dbReference type="RefSeq" id="WP_160905865.1">
    <property type="nucleotide sequence ID" value="NZ_WVHS01000001.1"/>
</dbReference>
<evidence type="ECO:0000256" key="3">
    <source>
        <dbReference type="ARBA" id="ARBA00022553"/>
    </source>
</evidence>
<dbReference type="PANTHER" id="PTHR43547">
    <property type="entry name" value="TWO-COMPONENT HISTIDINE KINASE"/>
    <property type="match status" value="1"/>
</dbReference>
<dbReference type="EMBL" id="WVHS01000001">
    <property type="protein sequence ID" value="MXV14924.1"/>
    <property type="molecule type" value="Genomic_DNA"/>
</dbReference>
<dbReference type="Gene3D" id="3.30.565.10">
    <property type="entry name" value="Histidine kinase-like ATPase, C-terminal domain"/>
    <property type="match status" value="1"/>
</dbReference>
<comment type="catalytic activity">
    <reaction evidence="1">
        <text>ATP + protein L-histidine = ADP + protein N-phospho-L-histidine.</text>
        <dbReference type="EC" id="2.7.13.3"/>
    </reaction>
</comment>
<dbReference type="SUPFAM" id="SSF47384">
    <property type="entry name" value="Homodimeric domain of signal transducing histidine kinase"/>
    <property type="match status" value="1"/>
</dbReference>
<dbReference type="Proteomes" id="UP000451233">
    <property type="component" value="Unassembled WGS sequence"/>
</dbReference>
<accession>A0A7K1XVB8</accession>
<evidence type="ECO:0000313" key="6">
    <source>
        <dbReference type="EMBL" id="MXV14924.1"/>
    </source>
</evidence>
<evidence type="ECO:0000256" key="1">
    <source>
        <dbReference type="ARBA" id="ARBA00000085"/>
    </source>
</evidence>
<keyword evidence="6" id="KW-0418">Kinase</keyword>
<sequence length="358" mass="40175">MLTEFTFLKTFSDETGQMIFAYDPSLKQFVYANPAFKNFLRRLGVTDTNPGTIFKMVHDEDKVFMKETFDQVVAGIIKLDLEFRLNLPGQQEIWLCLSPYLIQNGGTQVILANASDISEAKRNTEMLHKFASRKNAIMHIISHELAGPLAIMKTLSSSLQTSLEALSDPGLLRIVSMIREISEQNINLLNEFLQAEFLEAADTDLMLKRVNLAKRAEDIVRQYQDMDGTAGKAFRFHSPTNEIFAMLDDAKFMLVINNLVWNAIKFTPDDGEIKVSVLEEPDAVVLLVTDTGIGIPEKYHTALFDKFTPARRPGLKGEPTIGLGMSVIKTIVEWHHGSISFTSRENAGTTFKVTLPKP</sequence>
<protein>
    <recommendedName>
        <fullName evidence="2">histidine kinase</fullName>
        <ecNumber evidence="2">2.7.13.3</ecNumber>
    </recommendedName>
</protein>
<gene>
    <name evidence="6" type="ORF">GS398_06410</name>
</gene>
<dbReference type="InterPro" id="IPR000014">
    <property type="entry name" value="PAS"/>
</dbReference>
<evidence type="ECO:0000256" key="2">
    <source>
        <dbReference type="ARBA" id="ARBA00012438"/>
    </source>
</evidence>
<dbReference type="InterPro" id="IPR036890">
    <property type="entry name" value="HATPase_C_sf"/>
</dbReference>
<feature type="domain" description="PAC" evidence="5">
    <location>
        <begin position="79"/>
        <end position="129"/>
    </location>
</feature>
<dbReference type="SMART" id="SM00387">
    <property type="entry name" value="HATPase_c"/>
    <property type="match status" value="1"/>
</dbReference>
<dbReference type="InterPro" id="IPR005467">
    <property type="entry name" value="His_kinase_dom"/>
</dbReference>
<dbReference type="InterPro" id="IPR004358">
    <property type="entry name" value="Sig_transdc_His_kin-like_C"/>
</dbReference>
<dbReference type="Gene3D" id="3.30.450.20">
    <property type="entry name" value="PAS domain"/>
    <property type="match status" value="1"/>
</dbReference>
<dbReference type="PROSITE" id="PS50109">
    <property type="entry name" value="HIS_KIN"/>
    <property type="match status" value="1"/>
</dbReference>
<keyword evidence="7" id="KW-1185">Reference proteome</keyword>
<dbReference type="InterPro" id="IPR000700">
    <property type="entry name" value="PAS-assoc_C"/>
</dbReference>
<feature type="domain" description="Histidine kinase" evidence="4">
    <location>
        <begin position="140"/>
        <end position="358"/>
    </location>
</feature>
<dbReference type="PANTHER" id="PTHR43547:SF2">
    <property type="entry name" value="HYBRID SIGNAL TRANSDUCTION HISTIDINE KINASE C"/>
    <property type="match status" value="1"/>
</dbReference>
<reference evidence="6 7" key="1">
    <citation type="submission" date="2019-11" db="EMBL/GenBank/DDBJ databases">
        <title>Pedobacter sp. HMF7056 Genome sequencing and assembly.</title>
        <authorList>
            <person name="Kang H."/>
            <person name="Kim H."/>
            <person name="Joh K."/>
        </authorList>
    </citation>
    <scope>NUCLEOTIDE SEQUENCE [LARGE SCALE GENOMIC DNA]</scope>
    <source>
        <strain evidence="6 7">HMF7056</strain>
    </source>
</reference>
<dbReference type="CDD" id="cd00075">
    <property type="entry name" value="HATPase"/>
    <property type="match status" value="1"/>
</dbReference>
<comment type="caution">
    <text evidence="6">The sequence shown here is derived from an EMBL/GenBank/DDBJ whole genome shotgun (WGS) entry which is preliminary data.</text>
</comment>